<comment type="caution">
    <text evidence="1">The sequence shown here is derived from an EMBL/GenBank/DDBJ whole genome shotgun (WGS) entry which is preliminary data.</text>
</comment>
<dbReference type="EMBL" id="BLAH01000086">
    <property type="protein sequence ID" value="GES37728.1"/>
    <property type="molecule type" value="Genomic_DNA"/>
</dbReference>
<accession>A0ABQ0YMD0</accession>
<proteinExistence type="predicted"/>
<organism evidence="1 2">
    <name type="scientific">Rhodococcus aetherivorans</name>
    <dbReference type="NCBI Taxonomy" id="191292"/>
    <lineage>
        <taxon>Bacteria</taxon>
        <taxon>Bacillati</taxon>
        <taxon>Actinomycetota</taxon>
        <taxon>Actinomycetes</taxon>
        <taxon>Mycobacteriales</taxon>
        <taxon>Nocardiaceae</taxon>
        <taxon>Rhodococcus</taxon>
    </lineage>
</organism>
<dbReference type="Proteomes" id="UP000325466">
    <property type="component" value="Unassembled WGS sequence"/>
</dbReference>
<gene>
    <name evidence="1" type="ORF">RAJCM14343_2983</name>
</gene>
<evidence type="ECO:0000313" key="1">
    <source>
        <dbReference type="EMBL" id="GES37728.1"/>
    </source>
</evidence>
<reference evidence="1 2" key="1">
    <citation type="journal article" date="2018" name="Biodegradation">
        <title>1,4-Dioxane degradation characteristics of Rhodococcus aetherivorans JCM 14343.</title>
        <authorList>
            <person name="Inoue D."/>
            <person name="Tsunoda T."/>
            <person name="Yamamoto N."/>
            <person name="Ike M."/>
            <person name="Sei K."/>
        </authorList>
    </citation>
    <scope>NUCLEOTIDE SEQUENCE [LARGE SCALE GENOMIC DNA]</scope>
    <source>
        <strain evidence="1 2">JCM 14343</strain>
    </source>
</reference>
<evidence type="ECO:0000313" key="2">
    <source>
        <dbReference type="Proteomes" id="UP000325466"/>
    </source>
</evidence>
<name>A0ABQ0YMD0_9NOCA</name>
<keyword evidence="2" id="KW-1185">Reference proteome</keyword>
<sequence>MLAVAAYPALAHGGGGAARAGPVHPIRTRLRRAARLELLRDRRAGSPTEAVCDRRHRGRS</sequence>
<protein>
    <submittedName>
        <fullName evidence="1">Uncharacterized protein</fullName>
    </submittedName>
</protein>